<protein>
    <submittedName>
        <fullName evidence="2">Uncharacterized protein</fullName>
    </submittedName>
</protein>
<name>A0A1H4K707_9BACT</name>
<dbReference type="AlphaFoldDB" id="A0A1H4K707"/>
<evidence type="ECO:0000313" key="3">
    <source>
        <dbReference type="Proteomes" id="UP000182409"/>
    </source>
</evidence>
<evidence type="ECO:0000313" key="2">
    <source>
        <dbReference type="EMBL" id="SEB53858.1"/>
    </source>
</evidence>
<sequence>MPIRNPLAQTCALAFTLLSAVPSCVTARAQSRNSLPVPDPALGIAQGTLPILPGWRGEAHIDRTSDPLSYAIGTLTADLRSPDGSSSIQMLAVPFHTLNVSPQLASAMPGDPARQRNAALLRFTSTADLLKQHILPALGLDGRTAHYESMEEEARRRMREQSQTPGNIFDRAFALLQANGKEVAVYAQTMGGGAGTPREVTSTTILVCTAPIGKAMSVLQAQENLSTMPPSGAWQQANERYLGEWRQALQEKAARSTREFERDNAAIISMGHANIVEMQARGAARDRAFVEHEQQISDHGAMFRGYLSGTSTTFKWCGTGGATTYTVDETRAPAAGFRRCD</sequence>
<feature type="signal peptide" evidence="1">
    <location>
        <begin position="1"/>
        <end position="27"/>
    </location>
</feature>
<evidence type="ECO:0000256" key="1">
    <source>
        <dbReference type="SAM" id="SignalP"/>
    </source>
</evidence>
<dbReference type="Proteomes" id="UP000182409">
    <property type="component" value="Unassembled WGS sequence"/>
</dbReference>
<organism evidence="2 3">
    <name type="scientific">Terriglobus roseus</name>
    <dbReference type="NCBI Taxonomy" id="392734"/>
    <lineage>
        <taxon>Bacteria</taxon>
        <taxon>Pseudomonadati</taxon>
        <taxon>Acidobacteriota</taxon>
        <taxon>Terriglobia</taxon>
        <taxon>Terriglobales</taxon>
        <taxon>Acidobacteriaceae</taxon>
        <taxon>Terriglobus</taxon>
    </lineage>
</organism>
<keyword evidence="1" id="KW-0732">Signal</keyword>
<dbReference type="EMBL" id="FNSD01000001">
    <property type="protein sequence ID" value="SEB53858.1"/>
    <property type="molecule type" value="Genomic_DNA"/>
</dbReference>
<gene>
    <name evidence="2" type="ORF">SAMN05443244_1022</name>
</gene>
<reference evidence="2 3" key="1">
    <citation type="submission" date="2016-10" db="EMBL/GenBank/DDBJ databases">
        <authorList>
            <person name="de Groot N.N."/>
        </authorList>
    </citation>
    <scope>NUCLEOTIDE SEQUENCE [LARGE SCALE GENOMIC DNA]</scope>
    <source>
        <strain evidence="2 3">AB35.6</strain>
    </source>
</reference>
<accession>A0A1H4K707</accession>
<proteinExistence type="predicted"/>
<feature type="chain" id="PRO_5010169103" evidence="1">
    <location>
        <begin position="28"/>
        <end position="341"/>
    </location>
</feature>